<evidence type="ECO:0008006" key="4">
    <source>
        <dbReference type="Google" id="ProtNLM"/>
    </source>
</evidence>
<dbReference type="OrthoDB" id="260045at2"/>
<evidence type="ECO:0000313" key="2">
    <source>
        <dbReference type="EMBL" id="SEM13813.1"/>
    </source>
</evidence>
<dbReference type="InterPro" id="IPR021747">
    <property type="entry name" value="DUF3313"/>
</dbReference>
<keyword evidence="1" id="KW-0732">Signal</keyword>
<dbReference type="Proteomes" id="UP000198744">
    <property type="component" value="Unassembled WGS sequence"/>
</dbReference>
<name>A0A1H7VX32_9BACT</name>
<dbReference type="Pfam" id="PF11769">
    <property type="entry name" value="DUF3313"/>
    <property type="match status" value="1"/>
</dbReference>
<keyword evidence="3" id="KW-1185">Reference proteome</keyword>
<accession>A0A1H7VX32</accession>
<dbReference type="STRING" id="43775.SAMN04489760_10518"/>
<dbReference type="RefSeq" id="WP_093882558.1">
    <property type="nucleotide sequence ID" value="NZ_FOBS01000005.1"/>
</dbReference>
<evidence type="ECO:0000313" key="3">
    <source>
        <dbReference type="Proteomes" id="UP000198744"/>
    </source>
</evidence>
<sequence>MKTLAKVLLAVGMAIMFTVSVAMAGDPPFSGFLGSPDVYKQLTPGPEGGAKLRWVKPGADLSKYNSFMVDSVVFYLADQSEYKGIDPQVMKDLADSFNKELVAAFKDKYPIVADPGPDVARIKIAITNVERSKPGVSAITSIVPVGIAISVVKRGATGGWSGSGETCAEFMVLDSASNEALVMAVDQQKAAFASRFSSYGSAEDAFKFWSARIVTALDEAKGIKREPAK</sequence>
<feature type="chain" id="PRO_5011514054" description="DUF3313 domain-containing protein" evidence="1">
    <location>
        <begin position="25"/>
        <end position="229"/>
    </location>
</feature>
<gene>
    <name evidence="2" type="ORF">SAMN04489760_10518</name>
</gene>
<evidence type="ECO:0000256" key="1">
    <source>
        <dbReference type="SAM" id="SignalP"/>
    </source>
</evidence>
<organism evidence="2 3">
    <name type="scientific">Syntrophus gentianae</name>
    <dbReference type="NCBI Taxonomy" id="43775"/>
    <lineage>
        <taxon>Bacteria</taxon>
        <taxon>Pseudomonadati</taxon>
        <taxon>Thermodesulfobacteriota</taxon>
        <taxon>Syntrophia</taxon>
        <taxon>Syntrophales</taxon>
        <taxon>Syntrophaceae</taxon>
        <taxon>Syntrophus</taxon>
    </lineage>
</organism>
<dbReference type="AlphaFoldDB" id="A0A1H7VX32"/>
<dbReference type="EMBL" id="FOBS01000005">
    <property type="protein sequence ID" value="SEM13813.1"/>
    <property type="molecule type" value="Genomic_DNA"/>
</dbReference>
<protein>
    <recommendedName>
        <fullName evidence="4">DUF3313 domain-containing protein</fullName>
    </recommendedName>
</protein>
<proteinExistence type="predicted"/>
<reference evidence="2 3" key="1">
    <citation type="submission" date="2016-10" db="EMBL/GenBank/DDBJ databases">
        <authorList>
            <person name="de Groot N.N."/>
        </authorList>
    </citation>
    <scope>NUCLEOTIDE SEQUENCE [LARGE SCALE GENOMIC DNA]</scope>
    <source>
        <strain evidence="2 3">DSM 8423</strain>
    </source>
</reference>
<feature type="signal peptide" evidence="1">
    <location>
        <begin position="1"/>
        <end position="24"/>
    </location>
</feature>